<reference evidence="5" key="1">
    <citation type="submission" date="2021-02" db="EMBL/GenBank/DDBJ databases">
        <authorList>
            <person name="Nowell W R."/>
        </authorList>
    </citation>
    <scope>NUCLEOTIDE SEQUENCE</scope>
</reference>
<dbReference type="SUPFAM" id="SSF52540">
    <property type="entry name" value="P-loop containing nucleoside triphosphate hydrolases"/>
    <property type="match status" value="1"/>
</dbReference>
<feature type="binding site" evidence="3">
    <location>
        <position position="340"/>
    </location>
    <ligand>
        <name>Mg(2+)</name>
        <dbReference type="ChEBI" id="CHEBI:18420"/>
        <label>1</label>
    </ligand>
</feature>
<sequence length="1417" mass="164410">MTTSETIHPACQFRSDKPWLDKQFHDIEQTSIKKPDELTSELQDPESKINEQLLNRILGSIIGLLLGDALGAHVEFRPHDFLKANPVTELQGGGTWGLEKGQFTDDTSMALCLMNSLIARHGFVPYDQLVRYKWWYKHGYMSSTGLCFDIGSATSQSIREFERRQTIFANENNIPLDQLDYLSDYKLLNEFNVYCSQEDVAGNGALMRLAPVPLFFHRNPKIAVQYSGISGRITHGDQKAYDSCCYFGALIVATLRGETKNDLLSNRFYDDHKDWFNDEPLHPDVQHVADGSFKRAGGYEDGIRGKGYIVSALEAALWAFWSDEDSFEKGALAAVNLGDDTDTTAAIYGALAGTYYGYKNLPQKWLDSIYAKNFIICLCKWMTYEAEKFSDGSIDRHDSEDHSIVERTFTEQDPITMEGFPPIIISAPPKMPSIQRTAIDPVGKLGSLYDAYRDRLIVQSDNIVKKQQLSILAKTMKCFVRKGNSHEHLNILQMIDITNELRLSVEFNITPALGIAKTINYSLPIDVHTRFLYYNYLDREESLFDNTDDSSRSISASKLKTQATHVVTGVSWGIEVLAILQLSPDDASKIDNVLNQIRQYLTNNDTNLDMTLDEKHLLNRINRTTIYSNIYKLTKITNVLDLYCKIVDVRMNRTRRSPLTYTLCPIRFLYPEYSERDVIYIALEPRIIEKIELYLLSLSFQFKILKKLLERKSFQSSDEYLCQQFLDAQNQFSNLEKIYTKQMKTFQDWIIDIRKGKISSNVTIQELIDNDQNGLKEAINNIIIRLNSLKERGRSLHDRQITQTEHDSYNDRHDANIKYQSTKDERNENFKYPMDTSDKKFDQNSSSFVERETYHESVIPYIDRPLRSDSTDELLLDDKISTVHVSHSKTSWSPRTHPESSSLIPTEETTNILLLGEIGVGKSTFINAFANYYSFDTFDSAQFDTPVVVTPSSFLITTRDSSVISIHARLGTSNSNEIQDNYDHSTTQQCKSYLFHMHDGTKIRFIDTPGLGDMDGWNQDHLQMQNILSFINNLPYLNAVCFLLKPNFSRFSVYESCFQRLFTFFGENIRQNIIICFTHSFSMQFNSIDGIRLFESQLKSISNHGIRMKKESTFYFDSESFRYLVALHNSIEFDDASMYHIKSSWSKSKIEAIRFLRYIKMQLIPFQIDRKCQSIEHAQLEIQYMIRPMLETMRNRLRNHLLWTRDSSNTSIELCPKAISSNIALCLSCQSHCDRFGKFWICLNKQHKLDRNKCFSCICNLKRHVSIDYQLDYKLALNQRKYNYNEMTNIIELIKLSAYFANVLLCGSDDSQNDPFLFSIDQMIKEEYFIYSHYHPNIFNLKLYDSLKDLKRHYQQDMEEMFHKQRDYIDLSRIDERIKYVSTLPMIDEQINAIKQSRELFIIEHEYQVSLKNKRKS</sequence>
<dbReference type="InterPro" id="IPR006703">
    <property type="entry name" value="G_AIG1"/>
</dbReference>
<name>A0A814M5F3_9BILA</name>
<organism evidence="5 6">
    <name type="scientific">Rotaria sordida</name>
    <dbReference type="NCBI Taxonomy" id="392033"/>
    <lineage>
        <taxon>Eukaryota</taxon>
        <taxon>Metazoa</taxon>
        <taxon>Spiralia</taxon>
        <taxon>Gnathifera</taxon>
        <taxon>Rotifera</taxon>
        <taxon>Eurotatoria</taxon>
        <taxon>Bdelloidea</taxon>
        <taxon>Philodinida</taxon>
        <taxon>Philodinidae</taxon>
        <taxon>Rotaria</taxon>
    </lineage>
</organism>
<keyword evidence="2" id="KW-0547">Nucleotide-binding</keyword>
<keyword evidence="3" id="KW-0460">Magnesium</keyword>
<gene>
    <name evidence="5" type="ORF">ZHD862_LOCUS16227</name>
</gene>
<dbReference type="InterPro" id="IPR036705">
    <property type="entry name" value="Ribosyl_crysJ1_sf"/>
</dbReference>
<comment type="similarity">
    <text evidence="1">Belongs to the TRAFAC class TrmE-Era-EngA-EngB-Septin-like GTPase superfamily. AIG1/Toc34/Toc159-like paraseptin GTPase family. IAN subfamily.</text>
</comment>
<protein>
    <recommendedName>
        <fullName evidence="4">AIG1-type G domain-containing protein</fullName>
    </recommendedName>
</protein>
<dbReference type="Proteomes" id="UP000663864">
    <property type="component" value="Unassembled WGS sequence"/>
</dbReference>
<dbReference type="Pfam" id="PF04548">
    <property type="entry name" value="AIG1"/>
    <property type="match status" value="1"/>
</dbReference>
<feature type="binding site" evidence="3">
    <location>
        <position position="104"/>
    </location>
    <ligand>
        <name>Mg(2+)</name>
        <dbReference type="ChEBI" id="CHEBI:18420"/>
        <label>1</label>
    </ligand>
</feature>
<dbReference type="GO" id="GO:0005525">
    <property type="term" value="F:GTP binding"/>
    <property type="evidence" value="ECO:0007669"/>
    <property type="project" value="InterPro"/>
</dbReference>
<accession>A0A814M5F3</accession>
<feature type="domain" description="AIG1-type G" evidence="4">
    <location>
        <begin position="983"/>
        <end position="1084"/>
    </location>
</feature>
<evidence type="ECO:0000256" key="3">
    <source>
        <dbReference type="PIRSR" id="PIRSR605502-1"/>
    </source>
</evidence>
<dbReference type="InterPro" id="IPR005502">
    <property type="entry name" value="Ribosyl_crysJ1"/>
</dbReference>
<dbReference type="PANTHER" id="PTHR32046:SF11">
    <property type="entry name" value="IMMUNE-ASSOCIATED NUCLEOTIDE-BINDING PROTEIN 10-LIKE"/>
    <property type="match status" value="1"/>
</dbReference>
<evidence type="ECO:0000256" key="1">
    <source>
        <dbReference type="ARBA" id="ARBA00008535"/>
    </source>
</evidence>
<dbReference type="Gene3D" id="3.40.50.300">
    <property type="entry name" value="P-loop containing nucleotide triphosphate hydrolases"/>
    <property type="match status" value="1"/>
</dbReference>
<dbReference type="Pfam" id="PF03747">
    <property type="entry name" value="ADP_ribosyl_GH"/>
    <property type="match status" value="1"/>
</dbReference>
<evidence type="ECO:0000259" key="4">
    <source>
        <dbReference type="Pfam" id="PF04548"/>
    </source>
</evidence>
<dbReference type="GO" id="GO:0046872">
    <property type="term" value="F:metal ion binding"/>
    <property type="evidence" value="ECO:0007669"/>
    <property type="project" value="UniProtKB-KW"/>
</dbReference>
<proteinExistence type="inferred from homology"/>
<dbReference type="InterPro" id="IPR027417">
    <property type="entry name" value="P-loop_NTPase"/>
</dbReference>
<evidence type="ECO:0000313" key="5">
    <source>
        <dbReference type="EMBL" id="CAF1074003.1"/>
    </source>
</evidence>
<comment type="cofactor">
    <cofactor evidence="3">
        <name>Mg(2+)</name>
        <dbReference type="ChEBI" id="CHEBI:18420"/>
    </cofactor>
    <text evidence="3">Binds 2 magnesium ions per subunit.</text>
</comment>
<dbReference type="Gene3D" id="1.10.4080.10">
    <property type="entry name" value="ADP-ribosylation/Crystallin J1"/>
    <property type="match status" value="1"/>
</dbReference>
<feature type="binding site" evidence="3">
    <location>
        <position position="106"/>
    </location>
    <ligand>
        <name>Mg(2+)</name>
        <dbReference type="ChEBI" id="CHEBI:18420"/>
        <label>1</label>
    </ligand>
</feature>
<feature type="binding site" evidence="3">
    <location>
        <position position="343"/>
    </location>
    <ligand>
        <name>Mg(2+)</name>
        <dbReference type="ChEBI" id="CHEBI:18420"/>
        <label>1</label>
    </ligand>
</feature>
<feature type="binding site" evidence="3">
    <location>
        <position position="342"/>
    </location>
    <ligand>
        <name>Mg(2+)</name>
        <dbReference type="ChEBI" id="CHEBI:18420"/>
        <label>1</label>
    </ligand>
</feature>
<feature type="binding site" evidence="3">
    <location>
        <position position="105"/>
    </location>
    <ligand>
        <name>Mg(2+)</name>
        <dbReference type="ChEBI" id="CHEBI:18420"/>
        <label>1</label>
    </ligand>
</feature>
<keyword evidence="3" id="KW-0479">Metal-binding</keyword>
<dbReference type="SUPFAM" id="SSF101478">
    <property type="entry name" value="ADP-ribosylglycohydrolase"/>
    <property type="match status" value="1"/>
</dbReference>
<evidence type="ECO:0000313" key="6">
    <source>
        <dbReference type="Proteomes" id="UP000663864"/>
    </source>
</evidence>
<comment type="caution">
    <text evidence="5">The sequence shown here is derived from an EMBL/GenBank/DDBJ whole genome shotgun (WGS) entry which is preliminary data.</text>
</comment>
<dbReference type="PANTHER" id="PTHR32046">
    <property type="entry name" value="G DOMAIN-CONTAINING PROTEIN"/>
    <property type="match status" value="1"/>
</dbReference>
<dbReference type="EMBL" id="CAJNOT010000758">
    <property type="protein sequence ID" value="CAF1074003.1"/>
    <property type="molecule type" value="Genomic_DNA"/>
</dbReference>
<evidence type="ECO:0000256" key="2">
    <source>
        <dbReference type="ARBA" id="ARBA00022741"/>
    </source>
</evidence>